<dbReference type="eggNOG" id="COG4359">
    <property type="taxonomic scope" value="Bacteria"/>
</dbReference>
<comment type="similarity">
    <text evidence="1">Belongs to the HAD-like hydrolase superfamily. SerB family.</text>
</comment>
<dbReference type="EMBL" id="CP003642">
    <property type="protein sequence ID" value="AFZ22894.1"/>
    <property type="molecule type" value="Genomic_DNA"/>
</dbReference>
<reference evidence="2 3" key="1">
    <citation type="submission" date="2012-06" db="EMBL/GenBank/DDBJ databases">
        <title>Finished chromosome of genome of Cylindrospermum stagnale PCC 7417.</title>
        <authorList>
            <consortium name="US DOE Joint Genome Institute"/>
            <person name="Gugger M."/>
            <person name="Coursin T."/>
            <person name="Rippka R."/>
            <person name="Tandeau De Marsac N."/>
            <person name="Huntemann M."/>
            <person name="Wei C.-L."/>
            <person name="Han J."/>
            <person name="Detter J.C."/>
            <person name="Han C."/>
            <person name="Tapia R."/>
            <person name="Chen A."/>
            <person name="Kyrpides N."/>
            <person name="Mavromatis K."/>
            <person name="Markowitz V."/>
            <person name="Szeto E."/>
            <person name="Ivanova N."/>
            <person name="Pagani I."/>
            <person name="Pati A."/>
            <person name="Goodwin L."/>
            <person name="Nordberg H.P."/>
            <person name="Cantor M.N."/>
            <person name="Hua S.X."/>
            <person name="Woyke T."/>
            <person name="Kerfeld C.A."/>
        </authorList>
    </citation>
    <scope>NUCLEOTIDE SEQUENCE [LARGE SCALE GENOMIC DNA]</scope>
    <source>
        <strain evidence="2 3">PCC 7417</strain>
    </source>
</reference>
<keyword evidence="3" id="KW-1185">Reference proteome</keyword>
<dbReference type="Gene3D" id="3.40.50.1000">
    <property type="entry name" value="HAD superfamily/HAD-like"/>
    <property type="match status" value="1"/>
</dbReference>
<evidence type="ECO:0000313" key="3">
    <source>
        <dbReference type="Proteomes" id="UP000010475"/>
    </source>
</evidence>
<dbReference type="HOGENOM" id="CLU_058495_2_1_3"/>
<dbReference type="SUPFAM" id="SSF56784">
    <property type="entry name" value="HAD-like"/>
    <property type="match status" value="1"/>
</dbReference>
<gene>
    <name evidence="2" type="ORF">Cylst_0558</name>
</gene>
<dbReference type="GO" id="GO:0000287">
    <property type="term" value="F:magnesium ion binding"/>
    <property type="evidence" value="ECO:0007669"/>
    <property type="project" value="TreeGrafter"/>
</dbReference>
<dbReference type="Pfam" id="PF12710">
    <property type="entry name" value="HAD"/>
    <property type="match status" value="1"/>
</dbReference>
<dbReference type="KEGG" id="csg:Cylst_0558"/>
<dbReference type="AlphaFoldDB" id="K9WSW0"/>
<dbReference type="STRING" id="56107.Cylst_0558"/>
<dbReference type="PANTHER" id="PTHR43344:SF21">
    <property type="entry name" value="POLYOL PHOSPHATE PHOSPHATASE PYP1"/>
    <property type="match status" value="1"/>
</dbReference>
<dbReference type="PANTHER" id="PTHR43344">
    <property type="entry name" value="PHOSPHOSERINE PHOSPHATASE"/>
    <property type="match status" value="1"/>
</dbReference>
<dbReference type="GO" id="GO:0036424">
    <property type="term" value="F:L-phosphoserine phosphatase activity"/>
    <property type="evidence" value="ECO:0007669"/>
    <property type="project" value="TreeGrafter"/>
</dbReference>
<dbReference type="InterPro" id="IPR036412">
    <property type="entry name" value="HAD-like_sf"/>
</dbReference>
<dbReference type="InterPro" id="IPR023214">
    <property type="entry name" value="HAD_sf"/>
</dbReference>
<evidence type="ECO:0000256" key="1">
    <source>
        <dbReference type="ARBA" id="ARBA00009184"/>
    </source>
</evidence>
<dbReference type="NCBIfam" id="TIGR01488">
    <property type="entry name" value="HAD-SF-IB"/>
    <property type="match status" value="1"/>
</dbReference>
<dbReference type="Proteomes" id="UP000010475">
    <property type="component" value="Chromosome"/>
</dbReference>
<dbReference type="InterPro" id="IPR050582">
    <property type="entry name" value="HAD-like_SerB"/>
</dbReference>
<sequence length="215" mass="24291">MISISDVKRIVFCDFDGTITVEESFVAVLKKFAPELSAQLLPQMYTRQMTLREGVRKILESIPSSRYPEILDFTQPQPIRPGFVELLDFLDSQKVPLVIVSGGLRGMVEVVLGQLMQRVHAIHAADVDTSGTHLKVLSDYEGDTELIAKVQVMAEYAAEQTIAIGDSITDLNMAIHASIVFARDRLAKHLDEHQKPYILWNNFEEVRDHLAKSWR</sequence>
<dbReference type="GO" id="GO:0006564">
    <property type="term" value="P:L-serine biosynthetic process"/>
    <property type="evidence" value="ECO:0007669"/>
    <property type="project" value="TreeGrafter"/>
</dbReference>
<dbReference type="Gene3D" id="3.90.1470.20">
    <property type="match status" value="1"/>
</dbReference>
<accession>K9WSW0</accession>
<dbReference type="PATRIC" id="fig|56107.3.peg.624"/>
<evidence type="ECO:0000313" key="2">
    <source>
        <dbReference type="EMBL" id="AFZ22894.1"/>
    </source>
</evidence>
<name>K9WSW0_9NOST</name>
<dbReference type="GO" id="GO:0005737">
    <property type="term" value="C:cytoplasm"/>
    <property type="evidence" value="ECO:0007669"/>
    <property type="project" value="TreeGrafter"/>
</dbReference>
<proteinExistence type="inferred from homology"/>
<protein>
    <submittedName>
        <fullName evidence="2">Haloacid dehalogenase superfamily protein, subfamily IB, phosphoserine phosphatase</fullName>
    </submittedName>
</protein>
<organism evidence="2 3">
    <name type="scientific">Cylindrospermum stagnale PCC 7417</name>
    <dbReference type="NCBI Taxonomy" id="56107"/>
    <lineage>
        <taxon>Bacteria</taxon>
        <taxon>Bacillati</taxon>
        <taxon>Cyanobacteriota</taxon>
        <taxon>Cyanophyceae</taxon>
        <taxon>Nostocales</taxon>
        <taxon>Nostocaceae</taxon>
        <taxon>Cylindrospermum</taxon>
    </lineage>
</organism>